<dbReference type="GO" id="GO:0009279">
    <property type="term" value="C:cell outer membrane"/>
    <property type="evidence" value="ECO:0007669"/>
    <property type="project" value="UniProtKB-SubCell"/>
</dbReference>
<comment type="similarity">
    <text evidence="2">Belongs to the SusD family.</text>
</comment>
<evidence type="ECO:0000313" key="8">
    <source>
        <dbReference type="EMBL" id="SIT04369.1"/>
    </source>
</evidence>
<dbReference type="AlphaFoldDB" id="A0A173MK18"/>
<evidence type="ECO:0000256" key="3">
    <source>
        <dbReference type="ARBA" id="ARBA00022729"/>
    </source>
</evidence>
<gene>
    <name evidence="8" type="ORF">SAMN05421788_103101</name>
</gene>
<evidence type="ECO:0000256" key="1">
    <source>
        <dbReference type="ARBA" id="ARBA00004442"/>
    </source>
</evidence>
<evidence type="ECO:0000256" key="5">
    <source>
        <dbReference type="ARBA" id="ARBA00023237"/>
    </source>
</evidence>
<keyword evidence="9" id="KW-1185">Reference proteome</keyword>
<keyword evidence="3" id="KW-0732">Signal</keyword>
<dbReference type="InterPro" id="IPR011990">
    <property type="entry name" value="TPR-like_helical_dom_sf"/>
</dbReference>
<feature type="domain" description="RagB/SusD" evidence="6">
    <location>
        <begin position="337"/>
        <end position="409"/>
    </location>
</feature>
<keyword evidence="5" id="KW-0998">Cell outer membrane</keyword>
<organism evidence="8 9">
    <name type="scientific">Filimonas lacunae</name>
    <dbReference type="NCBI Taxonomy" id="477680"/>
    <lineage>
        <taxon>Bacteria</taxon>
        <taxon>Pseudomonadati</taxon>
        <taxon>Bacteroidota</taxon>
        <taxon>Chitinophagia</taxon>
        <taxon>Chitinophagales</taxon>
        <taxon>Chitinophagaceae</taxon>
        <taxon>Filimonas</taxon>
    </lineage>
</organism>
<dbReference type="PROSITE" id="PS51257">
    <property type="entry name" value="PROKAR_LIPOPROTEIN"/>
    <property type="match status" value="1"/>
</dbReference>
<reference evidence="9" key="1">
    <citation type="submission" date="2017-01" db="EMBL/GenBank/DDBJ databases">
        <authorList>
            <person name="Varghese N."/>
            <person name="Submissions S."/>
        </authorList>
    </citation>
    <scope>NUCLEOTIDE SEQUENCE [LARGE SCALE GENOMIC DNA]</scope>
    <source>
        <strain evidence="9">DSM 21054</strain>
    </source>
</reference>
<dbReference type="Pfam" id="PF14322">
    <property type="entry name" value="SusD-like_3"/>
    <property type="match status" value="1"/>
</dbReference>
<dbReference type="RefSeq" id="WP_076378743.1">
    <property type="nucleotide sequence ID" value="NZ_AP017422.1"/>
</dbReference>
<dbReference type="KEGG" id="fln:FLA_3782"/>
<evidence type="ECO:0000313" key="9">
    <source>
        <dbReference type="Proteomes" id="UP000186917"/>
    </source>
</evidence>
<dbReference type="SUPFAM" id="SSF48452">
    <property type="entry name" value="TPR-like"/>
    <property type="match status" value="1"/>
</dbReference>
<evidence type="ECO:0000259" key="7">
    <source>
        <dbReference type="Pfam" id="PF14322"/>
    </source>
</evidence>
<feature type="domain" description="SusD-like N-terminal" evidence="7">
    <location>
        <begin position="85"/>
        <end position="225"/>
    </location>
</feature>
<evidence type="ECO:0000256" key="4">
    <source>
        <dbReference type="ARBA" id="ARBA00023136"/>
    </source>
</evidence>
<dbReference type="EMBL" id="FTOR01000003">
    <property type="protein sequence ID" value="SIT04369.1"/>
    <property type="molecule type" value="Genomic_DNA"/>
</dbReference>
<evidence type="ECO:0000259" key="6">
    <source>
        <dbReference type="Pfam" id="PF07980"/>
    </source>
</evidence>
<evidence type="ECO:0000256" key="2">
    <source>
        <dbReference type="ARBA" id="ARBA00006275"/>
    </source>
</evidence>
<sequence length="454" mass="51518">MKKNTCYLLLAGCLLGACRKDFLDQNAVSSNKIPATVADGWLLLNNETDMDKAPVLQIASGDDYYFTGDYWNMLPPLQQRTYIWQSNLLEGEENVYDWSMPYRQVMVCNVVLATLARLPEQAADTSWRNAKATALFKRAFAFFNLAQLFAPPFHPQLANTLPGIPLLLLGDVNEPVVRATQYETYQQILSDLQEAARVCVQSVPDSIRNHANKAAIDALLSRVYLNMHDYAAAGNYADSCLQLWDKLIDYNTVNSKADILFPVRNDENLYNARVPNSQFQSLMPLIGAAYIDTLLLQQYSRQDLRKTIFFTSAERPRRRNFYDGMQATLYAGLAVDEVYLNYAESLARNGNRDAAMEWLNRLLKKRYSTGQLPVLTAVDAGEALTWVLTERRKELVMRGLRWLDLRRLNQEGDSITVTRYLNGTLHALLPRSNLYTLPIPDDALAGTQMVQNSR</sequence>
<accession>A0A173MK18</accession>
<comment type="subcellular location">
    <subcellularLocation>
        <location evidence="1">Cell outer membrane</location>
    </subcellularLocation>
</comment>
<dbReference type="Pfam" id="PF07980">
    <property type="entry name" value="SusD_RagB"/>
    <property type="match status" value="1"/>
</dbReference>
<protein>
    <submittedName>
        <fullName evidence="8">SusD family protein</fullName>
    </submittedName>
</protein>
<proteinExistence type="inferred from homology"/>
<keyword evidence="4" id="KW-0472">Membrane</keyword>
<dbReference type="Proteomes" id="UP000186917">
    <property type="component" value="Unassembled WGS sequence"/>
</dbReference>
<name>A0A173MK18_9BACT</name>
<dbReference type="Gene3D" id="1.25.40.390">
    <property type="match status" value="1"/>
</dbReference>
<dbReference type="InterPro" id="IPR033985">
    <property type="entry name" value="SusD-like_N"/>
</dbReference>
<dbReference type="STRING" id="477680.SAMN05421788_103101"/>
<dbReference type="InterPro" id="IPR012944">
    <property type="entry name" value="SusD_RagB_dom"/>
</dbReference>